<protein>
    <recommendedName>
        <fullName evidence="5">Protoporphyrinogen IX oxidase</fullName>
    </recommendedName>
</protein>
<evidence type="ECO:0000256" key="2">
    <source>
        <dbReference type="ARBA" id="ARBA00004651"/>
    </source>
</evidence>
<evidence type="ECO:0000256" key="15">
    <source>
        <dbReference type="SAM" id="Phobius"/>
    </source>
</evidence>
<evidence type="ECO:0000256" key="8">
    <source>
        <dbReference type="ARBA" id="ARBA00022692"/>
    </source>
</evidence>
<dbReference type="Pfam" id="PF03653">
    <property type="entry name" value="UPF0093"/>
    <property type="match status" value="1"/>
</dbReference>
<comment type="cofactor">
    <cofactor evidence="1">
        <name>heme b</name>
        <dbReference type="ChEBI" id="CHEBI:60344"/>
    </cofactor>
</comment>
<name>X5HLK5_9RICK</name>
<evidence type="ECO:0000256" key="13">
    <source>
        <dbReference type="ARBA" id="ARBA00023136"/>
    </source>
</evidence>
<dbReference type="EMBL" id="CP007481">
    <property type="protein sequence ID" value="AHX11290.1"/>
    <property type="molecule type" value="Genomic_DNA"/>
</dbReference>
<evidence type="ECO:0000256" key="4">
    <source>
        <dbReference type="ARBA" id="ARBA00006501"/>
    </source>
</evidence>
<evidence type="ECO:0000313" key="17">
    <source>
        <dbReference type="Proteomes" id="UP000023755"/>
    </source>
</evidence>
<proteinExistence type="inferred from homology"/>
<gene>
    <name evidence="16" type="ORF">NHE_0338</name>
</gene>
<keyword evidence="7" id="KW-0349">Heme</keyword>
<organism evidence="16 17">
    <name type="scientific">Neorickettsia helminthoeca str. Oregon</name>
    <dbReference type="NCBI Taxonomy" id="1286528"/>
    <lineage>
        <taxon>Bacteria</taxon>
        <taxon>Pseudomonadati</taxon>
        <taxon>Pseudomonadota</taxon>
        <taxon>Alphaproteobacteria</taxon>
        <taxon>Rickettsiales</taxon>
        <taxon>Anaplasmataceae</taxon>
        <taxon>Neorickettsia</taxon>
    </lineage>
</organism>
<feature type="transmembrane region" description="Helical" evidence="15">
    <location>
        <begin position="74"/>
        <end position="92"/>
    </location>
</feature>
<keyword evidence="11" id="KW-0560">Oxidoreductase</keyword>
<evidence type="ECO:0000256" key="11">
    <source>
        <dbReference type="ARBA" id="ARBA00023002"/>
    </source>
</evidence>
<evidence type="ECO:0000313" key="16">
    <source>
        <dbReference type="EMBL" id="AHX11290.1"/>
    </source>
</evidence>
<evidence type="ECO:0000256" key="3">
    <source>
        <dbReference type="ARBA" id="ARBA00005073"/>
    </source>
</evidence>
<reference evidence="16 17" key="1">
    <citation type="submission" date="2014-03" db="EMBL/GenBank/DDBJ databases">
        <title>Sequencing and Comparison of Genomes and Transcriptome Profiles of Human Ehrlichiosis Agents.</title>
        <authorList>
            <person name="Lin M."/>
            <person name="Daugherty S.C."/>
            <person name="Nagaraj S."/>
            <person name="Cheng Z."/>
            <person name="Xiong Q."/>
            <person name="Lin F.-Y."/>
            <person name="Sengamalay N."/>
            <person name="Ott S."/>
            <person name="Godinez A."/>
            <person name="Tallon L.J."/>
            <person name="Sadzewicz L."/>
            <person name="Fraser C.M."/>
            <person name="Dunning Hotopp J.C."/>
            <person name="Rikihisa Y."/>
        </authorList>
    </citation>
    <scope>NUCLEOTIDE SEQUENCE [LARGE SCALE GENOMIC DNA]</scope>
    <source>
        <strain evidence="16 17">Oregon</strain>
    </source>
</reference>
<evidence type="ECO:0000256" key="7">
    <source>
        <dbReference type="ARBA" id="ARBA00022617"/>
    </source>
</evidence>
<evidence type="ECO:0000256" key="5">
    <source>
        <dbReference type="ARBA" id="ARBA00017504"/>
    </source>
</evidence>
<evidence type="ECO:0000256" key="1">
    <source>
        <dbReference type="ARBA" id="ARBA00001970"/>
    </source>
</evidence>
<dbReference type="GO" id="GO:0016491">
    <property type="term" value="F:oxidoreductase activity"/>
    <property type="evidence" value="ECO:0007669"/>
    <property type="project" value="UniProtKB-KW"/>
</dbReference>
<keyword evidence="13 15" id="KW-0472">Membrane</keyword>
<dbReference type="GO" id="GO:0046872">
    <property type="term" value="F:metal ion binding"/>
    <property type="evidence" value="ECO:0007669"/>
    <property type="project" value="UniProtKB-KW"/>
</dbReference>
<dbReference type="STRING" id="1286528.NHE_0338"/>
<dbReference type="HOGENOM" id="CLU_125006_0_1_5"/>
<dbReference type="PANTHER" id="PTHR40255:SF1">
    <property type="entry name" value="PROTOPORPHYRINOGEN IX OXIDASE"/>
    <property type="match status" value="1"/>
</dbReference>
<keyword evidence="9" id="KW-0479">Metal-binding</keyword>
<evidence type="ECO:0000256" key="9">
    <source>
        <dbReference type="ARBA" id="ARBA00022723"/>
    </source>
</evidence>
<feature type="transmembrane region" description="Helical" evidence="15">
    <location>
        <begin position="5"/>
        <end position="28"/>
    </location>
</feature>
<dbReference type="KEGG" id="nhm:NHE_0338"/>
<comment type="similarity">
    <text evidence="4">Belongs to the HemJ family.</text>
</comment>
<evidence type="ECO:0000256" key="12">
    <source>
        <dbReference type="ARBA" id="ARBA00023004"/>
    </source>
</evidence>
<comment type="catalytic activity">
    <reaction evidence="14">
        <text>protoporphyrinogen IX + 3 A = protoporphyrin IX + 3 AH2</text>
        <dbReference type="Rhea" id="RHEA:62000"/>
        <dbReference type="ChEBI" id="CHEBI:13193"/>
        <dbReference type="ChEBI" id="CHEBI:17499"/>
        <dbReference type="ChEBI" id="CHEBI:57306"/>
        <dbReference type="ChEBI" id="CHEBI:57307"/>
    </reaction>
</comment>
<keyword evidence="10 15" id="KW-1133">Transmembrane helix</keyword>
<dbReference type="UniPathway" id="UPA00251">
    <property type="reaction ID" value="UER00324"/>
</dbReference>
<dbReference type="GO" id="GO:0006782">
    <property type="term" value="P:protoporphyrinogen IX biosynthetic process"/>
    <property type="evidence" value="ECO:0007669"/>
    <property type="project" value="UniProtKB-UniPathway"/>
</dbReference>
<dbReference type="PANTHER" id="PTHR40255">
    <property type="entry name" value="UPF0093 MEMBRANE PROTEIN SLR1790"/>
    <property type="match status" value="1"/>
</dbReference>
<comment type="subcellular location">
    <subcellularLocation>
        <location evidence="2">Cell membrane</location>
        <topology evidence="2">Multi-pass membrane protein</topology>
    </subcellularLocation>
</comment>
<keyword evidence="17" id="KW-1185">Reference proteome</keyword>
<sequence length="95" mass="10942">MERRLFYYIMTPAMVASLSLGLILALATGHIVSLWLHLKFIFVGILVLLHIFFWRCLVAFREGRNHHPSGFFKLLNESVTISFIIIVILAVIKPF</sequence>
<evidence type="ECO:0000256" key="14">
    <source>
        <dbReference type="ARBA" id="ARBA00048390"/>
    </source>
</evidence>
<accession>X5HLK5</accession>
<dbReference type="Proteomes" id="UP000023755">
    <property type="component" value="Chromosome"/>
</dbReference>
<evidence type="ECO:0000256" key="10">
    <source>
        <dbReference type="ARBA" id="ARBA00022989"/>
    </source>
</evidence>
<keyword evidence="12" id="KW-0408">Iron</keyword>
<dbReference type="GO" id="GO:0005886">
    <property type="term" value="C:plasma membrane"/>
    <property type="evidence" value="ECO:0007669"/>
    <property type="project" value="UniProtKB-SubCell"/>
</dbReference>
<feature type="transmembrane region" description="Helical" evidence="15">
    <location>
        <begin position="34"/>
        <end position="53"/>
    </location>
</feature>
<dbReference type="AlphaFoldDB" id="X5HLK5"/>
<dbReference type="InterPro" id="IPR005265">
    <property type="entry name" value="HemJ-like"/>
</dbReference>
<evidence type="ECO:0000256" key="6">
    <source>
        <dbReference type="ARBA" id="ARBA00022475"/>
    </source>
</evidence>
<comment type="pathway">
    <text evidence="3">Porphyrin-containing compound metabolism; protoporphyrin-IX biosynthesis; protoporphyrin-IX from protoporphyrinogen-IX: step 1/1.</text>
</comment>
<keyword evidence="8 15" id="KW-0812">Transmembrane</keyword>
<keyword evidence="6" id="KW-1003">Cell membrane</keyword>